<dbReference type="PANTHER" id="PTHR21028">
    <property type="entry name" value="SI:CH211-156B7.4"/>
    <property type="match status" value="1"/>
</dbReference>
<dbReference type="Pfam" id="PF01928">
    <property type="entry name" value="CYTH"/>
    <property type="match status" value="1"/>
</dbReference>
<dbReference type="AlphaFoldDB" id="A0A212KJ39"/>
<dbReference type="SMART" id="SM01118">
    <property type="entry name" value="CYTH"/>
    <property type="match status" value="1"/>
</dbReference>
<dbReference type="PROSITE" id="PS51707">
    <property type="entry name" value="CYTH"/>
    <property type="match status" value="1"/>
</dbReference>
<dbReference type="InterPro" id="IPR023577">
    <property type="entry name" value="CYTH_domain"/>
</dbReference>
<dbReference type="SUPFAM" id="SSF55154">
    <property type="entry name" value="CYTH-like phosphatases"/>
    <property type="match status" value="1"/>
</dbReference>
<evidence type="ECO:0000259" key="1">
    <source>
        <dbReference type="PROSITE" id="PS51707"/>
    </source>
</evidence>
<evidence type="ECO:0000313" key="2">
    <source>
        <dbReference type="EMBL" id="SBW11723.1"/>
    </source>
</evidence>
<feature type="domain" description="CYTH" evidence="1">
    <location>
        <begin position="2"/>
        <end position="170"/>
    </location>
</feature>
<dbReference type="RefSeq" id="WP_192112011.1">
    <property type="nucleotide sequence ID" value="NZ_LT598928.1"/>
</dbReference>
<dbReference type="CDD" id="cd07890">
    <property type="entry name" value="CYTH-like_AC_IV-like"/>
    <property type="match status" value="1"/>
</dbReference>
<dbReference type="EMBL" id="FLUP01000002">
    <property type="protein sequence ID" value="SBW11723.1"/>
    <property type="molecule type" value="Genomic_DNA"/>
</dbReference>
<dbReference type="PANTHER" id="PTHR21028:SF2">
    <property type="entry name" value="CYTH DOMAIN-CONTAINING PROTEIN"/>
    <property type="match status" value="1"/>
</dbReference>
<sequence length="213" mass="24349">MGLEIERKYLHVNLQSLRQALVDSGAHCLGAHFECNWVFDTAQGTLVTGGKLLRLRSQEWQDKTRHLITLKLPATEDGGFKVREERETEVADGAALRGILEGLGYTVAARYEKVREPWRMDTVEVELDALPFAQVVELEGRAQDIARVEKRLNLDNAEISIKSYHELHQEWLRQNNKPKQLSFVFDEAQRAHWRTVLGLTDKADVNTDSSRQS</sequence>
<proteinExistence type="predicted"/>
<reference evidence="2" key="1">
    <citation type="submission" date="2016-04" db="EMBL/GenBank/DDBJ databases">
        <authorList>
            <person name="Evans L.H."/>
            <person name="Alamgir A."/>
            <person name="Owens N."/>
            <person name="Weber N.D."/>
            <person name="Virtaneva K."/>
            <person name="Barbian K."/>
            <person name="Babar A."/>
            <person name="Rosenke K."/>
        </authorList>
    </citation>
    <scope>NUCLEOTIDE SEQUENCE</scope>
    <source>
        <strain evidence="2">92-2</strain>
    </source>
</reference>
<dbReference type="InterPro" id="IPR033469">
    <property type="entry name" value="CYTH-like_dom_sf"/>
</dbReference>
<protein>
    <recommendedName>
        <fullName evidence="1">CYTH domain-containing protein</fullName>
    </recommendedName>
</protein>
<accession>A0A212KJ39</accession>
<organism evidence="2">
    <name type="scientific">uncultured Desulfovibrio sp</name>
    <dbReference type="NCBI Taxonomy" id="167968"/>
    <lineage>
        <taxon>Bacteria</taxon>
        <taxon>Pseudomonadati</taxon>
        <taxon>Thermodesulfobacteriota</taxon>
        <taxon>Desulfovibrionia</taxon>
        <taxon>Desulfovibrionales</taxon>
        <taxon>Desulfovibrionaceae</taxon>
        <taxon>Desulfovibrio</taxon>
        <taxon>environmental samples</taxon>
    </lineage>
</organism>
<dbReference type="InterPro" id="IPR008173">
    <property type="entry name" value="Adenylyl_cyclase_CyaB"/>
</dbReference>
<gene>
    <name evidence="2" type="ORF">KM92DES2_20169</name>
</gene>
<dbReference type="Gene3D" id="2.40.320.10">
    <property type="entry name" value="Hypothetical Protein Pfu-838710-001"/>
    <property type="match status" value="1"/>
</dbReference>
<name>A0A212KJ39_9BACT</name>